<name>A0ABV5FNA4_9FLAO</name>
<dbReference type="EMBL" id="JBHMEX010000043">
    <property type="protein sequence ID" value="MFB9065029.1"/>
    <property type="molecule type" value="Genomic_DNA"/>
</dbReference>
<evidence type="ECO:0000313" key="1">
    <source>
        <dbReference type="EMBL" id="MFB9065029.1"/>
    </source>
</evidence>
<dbReference type="Proteomes" id="UP001589589">
    <property type="component" value="Unassembled WGS sequence"/>
</dbReference>
<proteinExistence type="predicted"/>
<comment type="caution">
    <text evidence="1">The sequence shown here is derived from an EMBL/GenBank/DDBJ whole genome shotgun (WGS) entry which is preliminary data.</text>
</comment>
<reference evidence="1 2" key="1">
    <citation type="submission" date="2024-09" db="EMBL/GenBank/DDBJ databases">
        <authorList>
            <person name="Sun Q."/>
            <person name="Mori K."/>
        </authorList>
    </citation>
    <scope>NUCLEOTIDE SEQUENCE [LARGE SCALE GENOMIC DNA]</scope>
    <source>
        <strain evidence="1 2">CECT 7908</strain>
    </source>
</reference>
<protein>
    <submittedName>
        <fullName evidence="1">Uncharacterized protein</fullName>
    </submittedName>
</protein>
<gene>
    <name evidence="1" type="ORF">ACFFUQ_13470</name>
</gene>
<keyword evidence="2" id="KW-1185">Reference proteome</keyword>
<organism evidence="1 2">
    <name type="scientific">Flavobacterium branchiarum</name>
    <dbReference type="NCBI Taxonomy" id="1114870"/>
    <lineage>
        <taxon>Bacteria</taxon>
        <taxon>Pseudomonadati</taxon>
        <taxon>Bacteroidota</taxon>
        <taxon>Flavobacteriia</taxon>
        <taxon>Flavobacteriales</taxon>
        <taxon>Flavobacteriaceae</taxon>
        <taxon>Flavobacterium</taxon>
    </lineage>
</organism>
<accession>A0ABV5FNA4</accession>
<evidence type="ECO:0000313" key="2">
    <source>
        <dbReference type="Proteomes" id="UP001589589"/>
    </source>
</evidence>
<dbReference type="RefSeq" id="WP_290261336.1">
    <property type="nucleotide sequence ID" value="NZ_JAUFQQ010000003.1"/>
</dbReference>
<sequence>MNLIDDLQTKDLFEFISQEHSQGSDLGLFSLLPDAQGVDYKEEQFAKKMKKKKKGRRL</sequence>